<reference evidence="2" key="1">
    <citation type="journal article" date="2013" name="Nat. Commun.">
        <title>Whole-genome sequencing of Oryza brachyantha reveals mechanisms underlying Oryza genome evolution.</title>
        <authorList>
            <person name="Chen J."/>
            <person name="Huang Q."/>
            <person name="Gao D."/>
            <person name="Wang J."/>
            <person name="Lang Y."/>
            <person name="Liu T."/>
            <person name="Li B."/>
            <person name="Bai Z."/>
            <person name="Luis Goicoechea J."/>
            <person name="Liang C."/>
            <person name="Chen C."/>
            <person name="Zhang W."/>
            <person name="Sun S."/>
            <person name="Liao Y."/>
            <person name="Zhang X."/>
            <person name="Yang L."/>
            <person name="Song C."/>
            <person name="Wang M."/>
            <person name="Shi J."/>
            <person name="Liu G."/>
            <person name="Liu J."/>
            <person name="Zhou H."/>
            <person name="Zhou W."/>
            <person name="Yu Q."/>
            <person name="An N."/>
            <person name="Chen Y."/>
            <person name="Cai Q."/>
            <person name="Wang B."/>
            <person name="Liu B."/>
            <person name="Min J."/>
            <person name="Huang Y."/>
            <person name="Wu H."/>
            <person name="Li Z."/>
            <person name="Zhang Y."/>
            <person name="Yin Y."/>
            <person name="Song W."/>
            <person name="Jiang J."/>
            <person name="Jackson S.A."/>
            <person name="Wing R.A."/>
            <person name="Wang J."/>
            <person name="Chen M."/>
        </authorList>
    </citation>
    <scope>NUCLEOTIDE SEQUENCE [LARGE SCALE GENOMIC DNA]</scope>
    <source>
        <strain evidence="2">cv. IRGC 101232</strain>
    </source>
</reference>
<name>J3NEV7_ORYBR</name>
<dbReference type="EnsemblPlants" id="OB12G25150.1">
    <property type="protein sequence ID" value="OB12G25150.1"/>
    <property type="gene ID" value="OB12G25150"/>
</dbReference>
<evidence type="ECO:0000313" key="3">
    <source>
        <dbReference type="Proteomes" id="UP000006038"/>
    </source>
</evidence>
<organism evidence="2">
    <name type="scientific">Oryza brachyantha</name>
    <name type="common">malo sina</name>
    <dbReference type="NCBI Taxonomy" id="4533"/>
    <lineage>
        <taxon>Eukaryota</taxon>
        <taxon>Viridiplantae</taxon>
        <taxon>Streptophyta</taxon>
        <taxon>Embryophyta</taxon>
        <taxon>Tracheophyta</taxon>
        <taxon>Spermatophyta</taxon>
        <taxon>Magnoliopsida</taxon>
        <taxon>Liliopsida</taxon>
        <taxon>Poales</taxon>
        <taxon>Poaceae</taxon>
        <taxon>BOP clade</taxon>
        <taxon>Oryzoideae</taxon>
        <taxon>Oryzeae</taxon>
        <taxon>Oryzinae</taxon>
        <taxon>Oryza</taxon>
    </lineage>
</organism>
<evidence type="ECO:0000313" key="2">
    <source>
        <dbReference type="EnsemblPlants" id="OB12G25150.1"/>
    </source>
</evidence>
<protein>
    <submittedName>
        <fullName evidence="2">Uncharacterized protein</fullName>
    </submittedName>
</protein>
<reference evidence="2" key="2">
    <citation type="submission" date="2013-04" db="UniProtKB">
        <authorList>
            <consortium name="EnsemblPlants"/>
        </authorList>
    </citation>
    <scope>IDENTIFICATION</scope>
</reference>
<dbReference type="Proteomes" id="UP000006038">
    <property type="component" value="Chromosome 12"/>
</dbReference>
<evidence type="ECO:0000256" key="1">
    <source>
        <dbReference type="SAM" id="MobiDB-lite"/>
    </source>
</evidence>
<keyword evidence="3" id="KW-1185">Reference proteome</keyword>
<sequence length="59" mass="6632">MAVRTTVPVLPMMDQHQGGHSEPSRLFPSPNPYPDLYTRRCPAKPQAVVVKFCPANNPW</sequence>
<proteinExistence type="predicted"/>
<dbReference type="AlphaFoldDB" id="J3NEV7"/>
<feature type="region of interest" description="Disordered" evidence="1">
    <location>
        <begin position="1"/>
        <end position="31"/>
    </location>
</feature>
<accession>J3NEV7</accession>
<dbReference type="HOGENOM" id="CLU_2964564_0_0_1"/>
<dbReference type="Gramene" id="OB12G25150.1">
    <property type="protein sequence ID" value="OB12G25150.1"/>
    <property type="gene ID" value="OB12G25150"/>
</dbReference>